<feature type="region of interest" description="Disordered" evidence="1">
    <location>
        <begin position="123"/>
        <end position="153"/>
    </location>
</feature>
<reference evidence="3" key="1">
    <citation type="journal article" date="2008" name="J. Bacteriol.">
        <title>Genome sequence of Thermofilum pendens reveals an exceptional loss of biosynthetic pathways without genome reduction.</title>
        <authorList>
            <person name="Anderson I."/>
            <person name="Rodriguez J."/>
            <person name="Susanti D."/>
            <person name="Porat I."/>
            <person name="Reich C."/>
            <person name="Ulrich L.E."/>
            <person name="Elkins J.G."/>
            <person name="Mavromatis K."/>
            <person name="Lykidis A."/>
            <person name="Kim E."/>
            <person name="Thompson L.S."/>
            <person name="Nolan M."/>
            <person name="Land M."/>
            <person name="Copeland A."/>
            <person name="Lapidus A."/>
            <person name="Lucas S."/>
            <person name="Detter C."/>
            <person name="Zhulin I.B."/>
            <person name="Olsen G.J."/>
            <person name="Whitman W."/>
            <person name="Mukhopadhyay B."/>
            <person name="Bristow J."/>
            <person name="Kyrpides N."/>
        </authorList>
    </citation>
    <scope>NUCLEOTIDE SEQUENCE [LARGE SCALE GENOMIC DNA]</scope>
    <source>
        <strain evidence="3">DSM 2475 / Hrk 5</strain>
        <plasmid evidence="3">pTPEN01</plasmid>
    </source>
</reference>
<evidence type="ECO:0000256" key="1">
    <source>
        <dbReference type="SAM" id="MobiDB-lite"/>
    </source>
</evidence>
<sequence>MPKPPSGKVYVVVGSECPHCKYALENSYSFRALWRSHAERLSIDVEDELQLVTAFYLYLSERERLERIAEGGLRTVAGVKTPTVIVSMPEHIRVLPGLPPDMDETKIHVALSSLLYGTDVRLPLRPRKPEKERGEEEEEAKPKKKGRGGGRRR</sequence>
<evidence type="ECO:0000313" key="3">
    <source>
        <dbReference type="Proteomes" id="UP000000641"/>
    </source>
</evidence>
<protein>
    <submittedName>
        <fullName evidence="2">Uncharacterized protein</fullName>
    </submittedName>
</protein>
<dbReference type="AlphaFoldDB" id="A1S1F4"/>
<dbReference type="HOGENOM" id="CLU_1709236_0_0_2"/>
<name>A1S1F4_THEPD</name>
<keyword evidence="2" id="KW-0614">Plasmid</keyword>
<dbReference type="EMBL" id="CP000506">
    <property type="protein sequence ID" value="ABL79284.1"/>
    <property type="molecule type" value="Genomic_DNA"/>
</dbReference>
<dbReference type="GeneID" id="4600309"/>
<dbReference type="KEGG" id="tpe:Tpen_1889"/>
<accession>A1S1F4</accession>
<dbReference type="EnsemblBacteria" id="ABL79284">
    <property type="protein sequence ID" value="ABL79284"/>
    <property type="gene ID" value="Tpen_1889"/>
</dbReference>
<organism evidence="2 3">
    <name type="scientific">Thermofilum pendens (strain DSM 2475 / Hrk 5)</name>
    <dbReference type="NCBI Taxonomy" id="368408"/>
    <lineage>
        <taxon>Archaea</taxon>
        <taxon>Thermoproteota</taxon>
        <taxon>Thermoprotei</taxon>
        <taxon>Thermofilales</taxon>
        <taxon>Thermofilaceae</taxon>
        <taxon>Thermofilum</taxon>
    </lineage>
</organism>
<proteinExistence type="predicted"/>
<keyword evidence="3" id="KW-1185">Reference proteome</keyword>
<dbReference type="Proteomes" id="UP000000641">
    <property type="component" value="Plasmid pTPEN01"/>
</dbReference>
<gene>
    <name evidence="2" type="ordered locus">Tpen_1889</name>
</gene>
<evidence type="ECO:0000313" key="2">
    <source>
        <dbReference type="EMBL" id="ABL79284.1"/>
    </source>
</evidence>
<dbReference type="RefSeq" id="WP_011751409.1">
    <property type="nucleotide sequence ID" value="NC_008696.1"/>
</dbReference>
<geneLocation type="plasmid" evidence="2 3">
    <name>pTPEN01</name>
</geneLocation>
<feature type="compositionally biased region" description="Basic residues" evidence="1">
    <location>
        <begin position="142"/>
        <end position="153"/>
    </location>
</feature>